<dbReference type="EMBL" id="FONV01000011">
    <property type="protein sequence ID" value="SFF47898.1"/>
    <property type="molecule type" value="Genomic_DNA"/>
</dbReference>
<evidence type="ECO:0000256" key="12">
    <source>
        <dbReference type="ARBA" id="ARBA00052325"/>
    </source>
</evidence>
<dbReference type="Pfam" id="PF00006">
    <property type="entry name" value="ATP-synt_ab"/>
    <property type="match status" value="1"/>
</dbReference>
<protein>
    <recommendedName>
        <fullName evidence="14">ATP synthase subunit beta</fullName>
        <ecNumber evidence="14">7.1.2.2</ecNumber>
    </recommendedName>
    <alternativeName>
        <fullName evidence="14">ATP synthase F1 sector subunit beta</fullName>
    </alternativeName>
    <alternativeName>
        <fullName evidence="14">F-ATPase subunit beta</fullName>
    </alternativeName>
</protein>
<dbReference type="AlphaFoldDB" id="A0A1I2J1K4"/>
<keyword evidence="7 14" id="KW-1278">Translocase</keyword>
<dbReference type="GO" id="GO:0005524">
    <property type="term" value="F:ATP binding"/>
    <property type="evidence" value="ECO:0007669"/>
    <property type="project" value="UniProtKB-UniRule"/>
</dbReference>
<dbReference type="STRING" id="35752.SAMN05421541_111110"/>
<evidence type="ECO:0000256" key="2">
    <source>
        <dbReference type="ARBA" id="ARBA00008936"/>
    </source>
</evidence>
<evidence type="ECO:0000256" key="14">
    <source>
        <dbReference type="HAMAP-Rule" id="MF_01347"/>
    </source>
</evidence>
<dbReference type="SUPFAM" id="SSF52540">
    <property type="entry name" value="P-loop containing nucleoside triphosphate hydrolases"/>
    <property type="match status" value="1"/>
</dbReference>
<dbReference type="InterPro" id="IPR003593">
    <property type="entry name" value="AAA+_ATPase"/>
</dbReference>
<dbReference type="CDD" id="cd01133">
    <property type="entry name" value="F1-ATPase_beta_CD"/>
    <property type="match status" value="1"/>
</dbReference>
<evidence type="ECO:0000256" key="6">
    <source>
        <dbReference type="ARBA" id="ARBA00022840"/>
    </source>
</evidence>
<keyword evidence="3 14" id="KW-0813">Transport</keyword>
<comment type="subcellular location">
    <subcellularLocation>
        <location evidence="1 14">Cell membrane</location>
        <topology evidence="1 14">Peripheral membrane protein</topology>
    </subcellularLocation>
</comment>
<dbReference type="SUPFAM" id="SSF47917">
    <property type="entry name" value="C-terminal domain of alpha and beta subunits of F1 ATP synthase"/>
    <property type="match status" value="1"/>
</dbReference>
<dbReference type="PANTHER" id="PTHR15184">
    <property type="entry name" value="ATP SYNTHASE"/>
    <property type="match status" value="1"/>
</dbReference>
<dbReference type="InterPro" id="IPR005722">
    <property type="entry name" value="ATP_synth_F1_bsu"/>
</dbReference>
<keyword evidence="8 14" id="KW-0406">Ion transport</keyword>
<dbReference type="InterPro" id="IPR004100">
    <property type="entry name" value="ATPase_F1/V1/A1_a/bsu_N"/>
</dbReference>
<dbReference type="CDD" id="cd18115">
    <property type="entry name" value="ATP-synt_F1_beta_N"/>
    <property type="match status" value="1"/>
</dbReference>
<evidence type="ECO:0000313" key="16">
    <source>
        <dbReference type="EMBL" id="SFF47898.1"/>
    </source>
</evidence>
<dbReference type="Proteomes" id="UP000199645">
    <property type="component" value="Unassembled WGS sequence"/>
</dbReference>
<dbReference type="FunFam" id="2.40.10.170:FF:000005">
    <property type="entry name" value="ATP synthase subunit beta"/>
    <property type="match status" value="1"/>
</dbReference>
<evidence type="ECO:0000313" key="17">
    <source>
        <dbReference type="Proteomes" id="UP000199645"/>
    </source>
</evidence>
<dbReference type="Gene3D" id="1.10.1140.10">
    <property type="entry name" value="Bovine Mitochondrial F1-atpase, Atp Synthase Beta Chain, Chain D, domain 3"/>
    <property type="match status" value="1"/>
</dbReference>
<feature type="domain" description="AAA+ ATPase" evidence="15">
    <location>
        <begin position="158"/>
        <end position="398"/>
    </location>
</feature>
<gene>
    <name evidence="14" type="primary">atpD</name>
    <name evidence="16" type="ORF">SAMN05421541_111110</name>
</gene>
<dbReference type="InterPro" id="IPR000194">
    <property type="entry name" value="ATPase_F1/V1/A1_a/bsu_nucl-bd"/>
</dbReference>
<comment type="function">
    <text evidence="14">Produces ATP from ADP in the presence of a proton gradient across the membrane. The catalytic sites are hosted primarily by the beta subunits.</text>
</comment>
<comment type="similarity">
    <text evidence="2 14">Belongs to the ATPase alpha/beta chains family.</text>
</comment>
<dbReference type="HAMAP" id="MF_01347">
    <property type="entry name" value="ATP_synth_beta_bact"/>
    <property type="match status" value="1"/>
</dbReference>
<comment type="catalytic activity">
    <reaction evidence="12">
        <text>4 Na(+)(in) + ATP + H2O = 4 Na(+)(out) + ADP + phosphate + H(+)</text>
        <dbReference type="Rhea" id="RHEA:58156"/>
        <dbReference type="ChEBI" id="CHEBI:15377"/>
        <dbReference type="ChEBI" id="CHEBI:15378"/>
        <dbReference type="ChEBI" id="CHEBI:29101"/>
        <dbReference type="ChEBI" id="CHEBI:30616"/>
        <dbReference type="ChEBI" id="CHEBI:43474"/>
        <dbReference type="ChEBI" id="CHEBI:456216"/>
        <dbReference type="EC" id="7.2.2.1"/>
    </reaction>
</comment>
<evidence type="ECO:0000256" key="7">
    <source>
        <dbReference type="ARBA" id="ARBA00022967"/>
    </source>
</evidence>
<dbReference type="SMART" id="SM00382">
    <property type="entry name" value="AAA"/>
    <property type="match status" value="1"/>
</dbReference>
<dbReference type="PANTHER" id="PTHR15184:SF71">
    <property type="entry name" value="ATP SYNTHASE SUBUNIT BETA, MITOCHONDRIAL"/>
    <property type="match status" value="1"/>
</dbReference>
<name>A0A1I2J1K4_9ACTN</name>
<dbReference type="GO" id="GO:0046933">
    <property type="term" value="F:proton-transporting ATP synthase activity, rotational mechanism"/>
    <property type="evidence" value="ECO:0007669"/>
    <property type="project" value="UniProtKB-UniRule"/>
</dbReference>
<evidence type="ECO:0000256" key="8">
    <source>
        <dbReference type="ARBA" id="ARBA00023065"/>
    </source>
</evidence>
<keyword evidence="10 14" id="KW-0139">CF(1)</keyword>
<dbReference type="SUPFAM" id="SSF50615">
    <property type="entry name" value="N-terminal domain of alpha and beta subunits of F1 ATP synthase"/>
    <property type="match status" value="1"/>
</dbReference>
<evidence type="ECO:0000256" key="4">
    <source>
        <dbReference type="ARBA" id="ARBA00022475"/>
    </source>
</evidence>
<dbReference type="Pfam" id="PF22919">
    <property type="entry name" value="ATP-synt_VA_C"/>
    <property type="match status" value="1"/>
</dbReference>
<dbReference type="CDD" id="cd18110">
    <property type="entry name" value="ATP-synt_F1_beta_C"/>
    <property type="match status" value="1"/>
</dbReference>
<dbReference type="InterPro" id="IPR027417">
    <property type="entry name" value="P-loop_NTPase"/>
</dbReference>
<keyword evidence="5 14" id="KW-0547">Nucleotide-binding</keyword>
<dbReference type="RefSeq" id="WP_093619051.1">
    <property type="nucleotide sequence ID" value="NZ_BOMT01000062.1"/>
</dbReference>
<dbReference type="InterPro" id="IPR020003">
    <property type="entry name" value="ATPase_a/bsu_AS"/>
</dbReference>
<keyword evidence="14" id="KW-0375">Hydrogen ion transport</keyword>
<accession>A0A1I2J1K4</accession>
<organism evidence="16 17">
    <name type="scientific">Actinoplanes philippinensis</name>
    <dbReference type="NCBI Taxonomy" id="35752"/>
    <lineage>
        <taxon>Bacteria</taxon>
        <taxon>Bacillati</taxon>
        <taxon>Actinomycetota</taxon>
        <taxon>Actinomycetes</taxon>
        <taxon>Micromonosporales</taxon>
        <taxon>Micromonosporaceae</taxon>
        <taxon>Actinoplanes</taxon>
    </lineage>
</organism>
<evidence type="ECO:0000256" key="1">
    <source>
        <dbReference type="ARBA" id="ARBA00004202"/>
    </source>
</evidence>
<dbReference type="InterPro" id="IPR024034">
    <property type="entry name" value="ATPase_F1/V1_b/a_C"/>
</dbReference>
<sequence>MTAVAEPTKAETAVGRVVRVIGPVVDVEFPRDSMPAIFNALHVEVTLSEGTKKLTMEVAQHLGDNLLRAISMQPTDGLVRGSAVTDTGAPISVPVGDVTKGHVFNALGEVLNVDPSTLDIQERWAIHRKPPAFADLEPKTEMLETGIKVLDLLAPYVRGGKIGLFGGAGVGKTVLIQEMIIRVARNFGGTSVFAGVGERTREGNDLILEMDEGGVLDKTALVFGQMDEPPGTRLRVALTALTMAEYFRDVQNQEVLLFIDNIFRFTQAGSEVSTLLGRMPSAVGYQPTLADEMGELQERITSVRGKAITSLQAIYVPADDYTDPAPATTFAHLDATTNLERSISDKGIYPAVDPLASSSRILAPEFVGAEHYTVAREVQRILQKYKDLQDIIAILGMDELSEEDKVTVQRARRIERFLSQNTYAAEQFTGVPGSTVPLKETIEAFKKIAEGEYDNYPEQAFFMCGGLEDLEKNAHELMKG</sequence>
<keyword evidence="4 14" id="KW-1003">Cell membrane</keyword>
<evidence type="ECO:0000256" key="5">
    <source>
        <dbReference type="ARBA" id="ARBA00022741"/>
    </source>
</evidence>
<dbReference type="Gene3D" id="2.40.10.170">
    <property type="match status" value="1"/>
</dbReference>
<evidence type="ECO:0000256" key="11">
    <source>
        <dbReference type="ARBA" id="ARBA00023310"/>
    </source>
</evidence>
<dbReference type="InterPro" id="IPR050053">
    <property type="entry name" value="ATPase_alpha/beta_chains"/>
</dbReference>
<keyword evidence="9 14" id="KW-0472">Membrane</keyword>
<dbReference type="FunFam" id="3.40.50.300:FF:000004">
    <property type="entry name" value="ATP synthase subunit beta"/>
    <property type="match status" value="1"/>
</dbReference>
<evidence type="ECO:0000256" key="13">
    <source>
        <dbReference type="ARBA" id="ARBA00059242"/>
    </source>
</evidence>
<dbReference type="GO" id="GO:0045259">
    <property type="term" value="C:proton-transporting ATP synthase complex"/>
    <property type="evidence" value="ECO:0007669"/>
    <property type="project" value="UniProtKB-KW"/>
</dbReference>
<evidence type="ECO:0000256" key="9">
    <source>
        <dbReference type="ARBA" id="ARBA00023136"/>
    </source>
</evidence>
<evidence type="ECO:0000256" key="3">
    <source>
        <dbReference type="ARBA" id="ARBA00022448"/>
    </source>
</evidence>
<dbReference type="Pfam" id="PF02874">
    <property type="entry name" value="ATP-synt_ab_N"/>
    <property type="match status" value="1"/>
</dbReference>
<evidence type="ECO:0000259" key="15">
    <source>
        <dbReference type="SMART" id="SM00382"/>
    </source>
</evidence>
<feature type="binding site" evidence="14">
    <location>
        <begin position="166"/>
        <end position="173"/>
    </location>
    <ligand>
        <name>ATP</name>
        <dbReference type="ChEBI" id="CHEBI:30616"/>
    </ligand>
</feature>
<keyword evidence="17" id="KW-1185">Reference proteome</keyword>
<reference evidence="16 17" key="1">
    <citation type="submission" date="2016-10" db="EMBL/GenBank/DDBJ databases">
        <authorList>
            <person name="de Groot N.N."/>
        </authorList>
    </citation>
    <scope>NUCLEOTIDE SEQUENCE [LARGE SCALE GENOMIC DNA]</scope>
    <source>
        <strain evidence="16 17">DSM 43019</strain>
    </source>
</reference>
<dbReference type="InterPro" id="IPR036121">
    <property type="entry name" value="ATPase_F1/V1/A1_a/bsu_N_sf"/>
</dbReference>
<dbReference type="OrthoDB" id="9801639at2"/>
<comment type="function">
    <text evidence="13">Produces ATP from ADP in the presence of a sodium ion gradient across the membrane. The beta chain is the catalytic subunit.</text>
</comment>
<dbReference type="GO" id="GO:0005886">
    <property type="term" value="C:plasma membrane"/>
    <property type="evidence" value="ECO:0007669"/>
    <property type="project" value="UniProtKB-SubCell"/>
</dbReference>
<evidence type="ECO:0000256" key="10">
    <source>
        <dbReference type="ARBA" id="ARBA00023196"/>
    </source>
</evidence>
<dbReference type="PROSITE" id="PS00152">
    <property type="entry name" value="ATPASE_ALPHA_BETA"/>
    <property type="match status" value="1"/>
</dbReference>
<dbReference type="InterPro" id="IPR055190">
    <property type="entry name" value="ATP-synt_VA_C"/>
</dbReference>
<dbReference type="FunFam" id="1.10.1140.10:FF:000001">
    <property type="entry name" value="ATP synthase subunit beta"/>
    <property type="match status" value="1"/>
</dbReference>
<keyword evidence="11 14" id="KW-0066">ATP synthesis</keyword>
<comment type="catalytic activity">
    <reaction evidence="14">
        <text>ATP + H2O + 4 H(+)(in) = ADP + phosphate + 5 H(+)(out)</text>
        <dbReference type="Rhea" id="RHEA:57720"/>
        <dbReference type="ChEBI" id="CHEBI:15377"/>
        <dbReference type="ChEBI" id="CHEBI:15378"/>
        <dbReference type="ChEBI" id="CHEBI:30616"/>
        <dbReference type="ChEBI" id="CHEBI:43474"/>
        <dbReference type="ChEBI" id="CHEBI:456216"/>
        <dbReference type="EC" id="7.1.2.2"/>
    </reaction>
</comment>
<dbReference type="NCBIfam" id="TIGR01039">
    <property type="entry name" value="atpD"/>
    <property type="match status" value="1"/>
</dbReference>
<dbReference type="EC" id="7.1.2.2" evidence="14"/>
<proteinExistence type="inferred from homology"/>
<keyword evidence="6 14" id="KW-0067">ATP-binding</keyword>
<dbReference type="GO" id="GO:0046962">
    <property type="term" value="F:sodium-transporting ATPase activity, rotational mechanism"/>
    <property type="evidence" value="ECO:0007669"/>
    <property type="project" value="UniProtKB-EC"/>
</dbReference>
<dbReference type="Gene3D" id="3.40.50.300">
    <property type="entry name" value="P-loop containing nucleotide triphosphate hydrolases"/>
    <property type="match status" value="1"/>
</dbReference>